<dbReference type="AlphaFoldDB" id="A0A4Z2IFJ3"/>
<dbReference type="Proteomes" id="UP000314294">
    <property type="component" value="Unassembled WGS sequence"/>
</dbReference>
<evidence type="ECO:0000313" key="2">
    <source>
        <dbReference type="Proteomes" id="UP000314294"/>
    </source>
</evidence>
<organism evidence="1 2">
    <name type="scientific">Liparis tanakae</name>
    <name type="common">Tanaka's snailfish</name>
    <dbReference type="NCBI Taxonomy" id="230148"/>
    <lineage>
        <taxon>Eukaryota</taxon>
        <taxon>Metazoa</taxon>
        <taxon>Chordata</taxon>
        <taxon>Craniata</taxon>
        <taxon>Vertebrata</taxon>
        <taxon>Euteleostomi</taxon>
        <taxon>Actinopterygii</taxon>
        <taxon>Neopterygii</taxon>
        <taxon>Teleostei</taxon>
        <taxon>Neoteleostei</taxon>
        <taxon>Acanthomorphata</taxon>
        <taxon>Eupercaria</taxon>
        <taxon>Perciformes</taxon>
        <taxon>Cottioidei</taxon>
        <taxon>Cottales</taxon>
        <taxon>Liparidae</taxon>
        <taxon>Liparis</taxon>
    </lineage>
</organism>
<name>A0A4Z2IFJ3_9TELE</name>
<protein>
    <submittedName>
        <fullName evidence="1">Uncharacterized protein</fullName>
    </submittedName>
</protein>
<keyword evidence="2" id="KW-1185">Reference proteome</keyword>
<reference evidence="1 2" key="1">
    <citation type="submission" date="2019-03" db="EMBL/GenBank/DDBJ databases">
        <title>First draft genome of Liparis tanakae, snailfish: a comprehensive survey of snailfish specific genes.</title>
        <authorList>
            <person name="Kim W."/>
            <person name="Song I."/>
            <person name="Jeong J.-H."/>
            <person name="Kim D."/>
            <person name="Kim S."/>
            <person name="Ryu S."/>
            <person name="Song J.Y."/>
            <person name="Lee S.K."/>
        </authorList>
    </citation>
    <scope>NUCLEOTIDE SEQUENCE [LARGE SCALE GENOMIC DNA]</scope>
    <source>
        <tissue evidence="1">Muscle</tissue>
    </source>
</reference>
<evidence type="ECO:0000313" key="1">
    <source>
        <dbReference type="EMBL" id="TNN76375.1"/>
    </source>
</evidence>
<gene>
    <name evidence="1" type="ORF">EYF80_013454</name>
</gene>
<dbReference type="EMBL" id="SRLO01000094">
    <property type="protein sequence ID" value="TNN76375.1"/>
    <property type="molecule type" value="Genomic_DNA"/>
</dbReference>
<sequence>MTKEERIKRPSDTHPGTAALSWHLLDTAPPRSSVEAESQELRSAGTELVEMQAVSYSRK</sequence>
<proteinExistence type="predicted"/>
<comment type="caution">
    <text evidence="1">The sequence shown here is derived from an EMBL/GenBank/DDBJ whole genome shotgun (WGS) entry which is preliminary data.</text>
</comment>
<accession>A0A4Z2IFJ3</accession>